<name>A0A7D9EQA3_PARCT</name>
<evidence type="ECO:0000256" key="3">
    <source>
        <dbReference type="ARBA" id="ARBA00022833"/>
    </source>
</evidence>
<dbReference type="OrthoDB" id="10241815at2759"/>
<protein>
    <submittedName>
        <fullName evidence="5">Transposable element P transposase</fullName>
    </submittedName>
</protein>
<organism evidence="5 6">
    <name type="scientific">Paramuricea clavata</name>
    <name type="common">Red gorgonian</name>
    <name type="synonym">Violescent sea-whip</name>
    <dbReference type="NCBI Taxonomy" id="317549"/>
    <lineage>
        <taxon>Eukaryota</taxon>
        <taxon>Metazoa</taxon>
        <taxon>Cnidaria</taxon>
        <taxon>Anthozoa</taxon>
        <taxon>Octocorallia</taxon>
        <taxon>Malacalcyonacea</taxon>
        <taxon>Plexauridae</taxon>
        <taxon>Paramuricea</taxon>
    </lineage>
</organism>
<dbReference type="Proteomes" id="UP001152795">
    <property type="component" value="Unassembled WGS sequence"/>
</dbReference>
<evidence type="ECO:0000313" key="5">
    <source>
        <dbReference type="EMBL" id="CAB4014544.1"/>
    </source>
</evidence>
<evidence type="ECO:0000313" key="6">
    <source>
        <dbReference type="Proteomes" id="UP001152795"/>
    </source>
</evidence>
<evidence type="ECO:0000256" key="2">
    <source>
        <dbReference type="ARBA" id="ARBA00022771"/>
    </source>
</evidence>
<evidence type="ECO:0000256" key="4">
    <source>
        <dbReference type="ARBA" id="ARBA00023125"/>
    </source>
</evidence>
<keyword evidence="2" id="KW-0863">Zinc-finger</keyword>
<dbReference type="GO" id="GO:0003677">
    <property type="term" value="F:DNA binding"/>
    <property type="evidence" value="ECO:0007669"/>
    <property type="project" value="UniProtKB-UniRule"/>
</dbReference>
<dbReference type="SUPFAM" id="SSF57716">
    <property type="entry name" value="Glucocorticoid receptor-like (DNA-binding domain)"/>
    <property type="match status" value="1"/>
</dbReference>
<accession>A0A7D9EQA3</accession>
<dbReference type="EMBL" id="CACRXK020008348">
    <property type="protein sequence ID" value="CAB4014544.1"/>
    <property type="molecule type" value="Genomic_DNA"/>
</dbReference>
<dbReference type="AlphaFoldDB" id="A0A7D9EQA3"/>
<proteinExistence type="predicted"/>
<dbReference type="PROSITE" id="PS50950">
    <property type="entry name" value="ZF_THAP"/>
    <property type="match status" value="1"/>
</dbReference>
<evidence type="ECO:0000256" key="1">
    <source>
        <dbReference type="ARBA" id="ARBA00022723"/>
    </source>
</evidence>
<reference evidence="5" key="1">
    <citation type="submission" date="2020-04" db="EMBL/GenBank/DDBJ databases">
        <authorList>
            <person name="Alioto T."/>
            <person name="Alioto T."/>
            <person name="Gomez Garrido J."/>
        </authorList>
    </citation>
    <scope>NUCLEOTIDE SEQUENCE</scope>
    <source>
        <strain evidence="5">A484AB</strain>
    </source>
</reference>
<keyword evidence="4" id="KW-0238">DNA-binding</keyword>
<keyword evidence="1" id="KW-0479">Metal-binding</keyword>
<dbReference type="InterPro" id="IPR006612">
    <property type="entry name" value="THAP_Znf"/>
</dbReference>
<dbReference type="Pfam" id="PF05485">
    <property type="entry name" value="THAP"/>
    <property type="match status" value="1"/>
</dbReference>
<sequence length="290" mass="32448">MLCENCSFYGCSNSRKNPKVSFLKIPTVKNTDSDYTKDKKIRSRLAWIKCLTRTRVLDADLQRQIDENTIHICEIHFKEDIIRHPMCSTLVTGSIPSENLPSRLHDAPDPVSRRPIVRVVEMADSVESKRATNSSLKSVVSNLKRMVLELYTFCAGVPKPNCAAKTVEDPSGPQTSGKNIIVRHTIPVIKDADTDTTAGDVQPLPFKVCTFFRTEKCEMLCQASSETCNSCSAANDRCLKELEKKNSIHATPLPKKAPLSLSSVPCLVATISQQRLECKQLEERIKHMEK</sequence>
<dbReference type="GO" id="GO:0008270">
    <property type="term" value="F:zinc ion binding"/>
    <property type="evidence" value="ECO:0007669"/>
    <property type="project" value="UniProtKB-KW"/>
</dbReference>
<comment type="caution">
    <text evidence="5">The sequence shown here is derived from an EMBL/GenBank/DDBJ whole genome shotgun (WGS) entry which is preliminary data.</text>
</comment>
<keyword evidence="6" id="KW-1185">Reference proteome</keyword>
<keyword evidence="3" id="KW-0862">Zinc</keyword>
<gene>
    <name evidence="5" type="ORF">PACLA_8A045613</name>
</gene>